<dbReference type="GO" id="GO:0005737">
    <property type="term" value="C:cytoplasm"/>
    <property type="evidence" value="ECO:0007669"/>
    <property type="project" value="UniProtKB-SubCell"/>
</dbReference>
<dbReference type="InterPro" id="IPR004154">
    <property type="entry name" value="Anticodon-bd"/>
</dbReference>
<feature type="binding site" evidence="12">
    <location>
        <position position="134"/>
    </location>
    <ligand>
        <name>L-histidine</name>
        <dbReference type="ChEBI" id="CHEBI:57595"/>
    </ligand>
</feature>
<dbReference type="InterPro" id="IPR006195">
    <property type="entry name" value="aa-tRNA-synth_II"/>
</dbReference>
<evidence type="ECO:0000256" key="1">
    <source>
        <dbReference type="ARBA" id="ARBA00004496"/>
    </source>
</evidence>
<protein>
    <recommendedName>
        <fullName evidence="11">Histidine--tRNA ligase</fullName>
        <ecNumber evidence="11">6.1.1.21</ecNumber>
    </recommendedName>
    <alternativeName>
        <fullName evidence="11">Histidyl-tRNA synthetase</fullName>
        <shortName evidence="11">HisRS</shortName>
    </alternativeName>
</protein>
<sequence length="436" mass="48541">MAKIEKLGAVKGMNDILPKDAPLWDYFEDTVRGLMRAYGYRQLRTPILEYTPLFKRGVGEHTDIVEKEMYSFTDALNGEALSMRPEGTASACRAAIEHNLTYDGGKRLWYTGPMFRHERPQRGRYRQFHQVGCEALGFAGPDVDAELIYMCARLWEELDIRDVQLQINSLGNAEERARHRADLIAHLEAHADVLDEDGKRRLHSNPLRVLDSKNPAMQDVANAAPKLIDYLGAESRAHFEQLKRLLKMRGIQYEVNPRLVRGLDYYNLTVFEWVTTRLGSQGTICGGGRYDGLFELLGGKPTPACGFAMGVERILELLREGDVDPKEGVDVYVVHAGEGALQLGMQVAELLRDQGIEVLVHAGEGGFKSQMKKADASGAAFAVILGEDEVSKNEVTLKHLRDETGDGAGSQERMPVSHLPLRLLEVFGFGNGGDED</sequence>
<evidence type="ECO:0000256" key="6">
    <source>
        <dbReference type="ARBA" id="ARBA00022741"/>
    </source>
</evidence>
<dbReference type="PANTHER" id="PTHR43707">
    <property type="entry name" value="HISTIDYL-TRNA SYNTHETASE"/>
    <property type="match status" value="1"/>
</dbReference>
<gene>
    <name evidence="11 15" type="primary">hisS</name>
</gene>
<feature type="binding site" evidence="12">
    <location>
        <position position="261"/>
    </location>
    <ligand>
        <name>L-histidine</name>
        <dbReference type="ChEBI" id="CHEBI:57595"/>
    </ligand>
</feature>
<dbReference type="SUPFAM" id="SSF55681">
    <property type="entry name" value="Class II aaRS and biotin synthetases"/>
    <property type="match status" value="1"/>
</dbReference>
<keyword evidence="7 11" id="KW-0067">ATP-binding</keyword>
<comment type="subcellular location">
    <subcellularLocation>
        <location evidence="1 11">Cytoplasm</location>
    </subcellularLocation>
</comment>
<evidence type="ECO:0000256" key="2">
    <source>
        <dbReference type="ARBA" id="ARBA00008226"/>
    </source>
</evidence>
<evidence type="ECO:0000313" key="15">
    <source>
        <dbReference type="RefSeq" id="WP_028312848.1"/>
    </source>
</evidence>
<keyword evidence="9 11" id="KW-0030">Aminoacyl-tRNA synthetase</keyword>
<dbReference type="Pfam" id="PF13393">
    <property type="entry name" value="tRNA-synt_His"/>
    <property type="match status" value="1"/>
</dbReference>
<dbReference type="Proteomes" id="UP000675920">
    <property type="component" value="Unplaced"/>
</dbReference>
<dbReference type="InterPro" id="IPR045864">
    <property type="entry name" value="aa-tRNA-synth_II/BPL/LPL"/>
</dbReference>
<evidence type="ECO:0000256" key="9">
    <source>
        <dbReference type="ARBA" id="ARBA00023146"/>
    </source>
</evidence>
<evidence type="ECO:0000259" key="13">
    <source>
        <dbReference type="PROSITE" id="PS50862"/>
    </source>
</evidence>
<dbReference type="CDD" id="cd00859">
    <property type="entry name" value="HisRS_anticodon"/>
    <property type="match status" value="1"/>
</dbReference>
<dbReference type="GO" id="GO:0006427">
    <property type="term" value="P:histidyl-tRNA aminoacylation"/>
    <property type="evidence" value="ECO:0007669"/>
    <property type="project" value="UniProtKB-UniRule"/>
</dbReference>
<dbReference type="InterPro" id="IPR015807">
    <property type="entry name" value="His-tRNA-ligase"/>
</dbReference>
<evidence type="ECO:0000256" key="3">
    <source>
        <dbReference type="ARBA" id="ARBA00011738"/>
    </source>
</evidence>
<evidence type="ECO:0000256" key="12">
    <source>
        <dbReference type="PIRSR" id="PIRSR001549-1"/>
    </source>
</evidence>
<keyword evidence="5 11" id="KW-0436">Ligase</keyword>
<evidence type="ECO:0000256" key="5">
    <source>
        <dbReference type="ARBA" id="ARBA00022598"/>
    </source>
</evidence>
<dbReference type="SUPFAM" id="SSF52954">
    <property type="entry name" value="Class II aaRS ABD-related"/>
    <property type="match status" value="1"/>
</dbReference>
<dbReference type="NCBIfam" id="TIGR00442">
    <property type="entry name" value="hisS"/>
    <property type="match status" value="1"/>
</dbReference>
<evidence type="ECO:0000256" key="8">
    <source>
        <dbReference type="ARBA" id="ARBA00022917"/>
    </source>
</evidence>
<name>A0A8B6X6T4_9BURK</name>
<dbReference type="RefSeq" id="WP_028312848.1">
    <property type="nucleotide sequence ID" value="NZ_KI519499.1"/>
</dbReference>
<dbReference type="EC" id="6.1.1.21" evidence="11"/>
<organism evidence="14 15">
    <name type="scientific">Derxia gummosa DSM 723</name>
    <dbReference type="NCBI Taxonomy" id="1121388"/>
    <lineage>
        <taxon>Bacteria</taxon>
        <taxon>Pseudomonadati</taxon>
        <taxon>Pseudomonadota</taxon>
        <taxon>Betaproteobacteria</taxon>
        <taxon>Burkholderiales</taxon>
        <taxon>Alcaligenaceae</taxon>
        <taxon>Derxia</taxon>
    </lineage>
</organism>
<keyword evidence="4 11" id="KW-0963">Cytoplasm</keyword>
<dbReference type="HAMAP" id="MF_00127">
    <property type="entry name" value="His_tRNA_synth"/>
    <property type="match status" value="1"/>
</dbReference>
<evidence type="ECO:0000256" key="7">
    <source>
        <dbReference type="ARBA" id="ARBA00022840"/>
    </source>
</evidence>
<evidence type="ECO:0000256" key="10">
    <source>
        <dbReference type="ARBA" id="ARBA00047639"/>
    </source>
</evidence>
<keyword evidence="14" id="KW-1185">Reference proteome</keyword>
<dbReference type="Pfam" id="PF03129">
    <property type="entry name" value="HGTP_anticodon"/>
    <property type="match status" value="1"/>
</dbReference>
<dbReference type="OrthoDB" id="9800814at2"/>
<evidence type="ECO:0000313" key="14">
    <source>
        <dbReference type="Proteomes" id="UP000675920"/>
    </source>
</evidence>
<dbReference type="PANTHER" id="PTHR43707:SF1">
    <property type="entry name" value="HISTIDINE--TRNA LIGASE, MITOCHONDRIAL-RELATED"/>
    <property type="match status" value="1"/>
</dbReference>
<feature type="domain" description="Aminoacyl-transfer RNA synthetases class-II family profile" evidence="13">
    <location>
        <begin position="1"/>
        <end position="318"/>
    </location>
</feature>
<feature type="binding site" evidence="12">
    <location>
        <begin position="86"/>
        <end position="88"/>
    </location>
    <ligand>
        <name>L-histidine</name>
        <dbReference type="ChEBI" id="CHEBI:57595"/>
    </ligand>
</feature>
<dbReference type="Gene3D" id="3.30.930.10">
    <property type="entry name" value="Bira Bifunctional Protein, Domain 2"/>
    <property type="match status" value="1"/>
</dbReference>
<dbReference type="InterPro" id="IPR036621">
    <property type="entry name" value="Anticodon-bd_dom_sf"/>
</dbReference>
<keyword evidence="8 11" id="KW-0648">Protein biosynthesis</keyword>
<dbReference type="PROSITE" id="PS50862">
    <property type="entry name" value="AA_TRNA_LIGASE_II"/>
    <property type="match status" value="1"/>
</dbReference>
<comment type="similarity">
    <text evidence="2 11">Belongs to the class-II aminoacyl-tRNA synthetase family.</text>
</comment>
<dbReference type="InterPro" id="IPR033656">
    <property type="entry name" value="HisRS_anticodon"/>
</dbReference>
<comment type="catalytic activity">
    <reaction evidence="10 11">
        <text>tRNA(His) + L-histidine + ATP = L-histidyl-tRNA(His) + AMP + diphosphate + H(+)</text>
        <dbReference type="Rhea" id="RHEA:17313"/>
        <dbReference type="Rhea" id="RHEA-COMP:9665"/>
        <dbReference type="Rhea" id="RHEA-COMP:9689"/>
        <dbReference type="ChEBI" id="CHEBI:15378"/>
        <dbReference type="ChEBI" id="CHEBI:30616"/>
        <dbReference type="ChEBI" id="CHEBI:33019"/>
        <dbReference type="ChEBI" id="CHEBI:57595"/>
        <dbReference type="ChEBI" id="CHEBI:78442"/>
        <dbReference type="ChEBI" id="CHEBI:78527"/>
        <dbReference type="ChEBI" id="CHEBI:456215"/>
        <dbReference type="EC" id="6.1.1.21"/>
    </reaction>
</comment>
<keyword evidence="6 11" id="KW-0547">Nucleotide-binding</keyword>
<dbReference type="FunFam" id="3.30.930.10:FF:000005">
    <property type="entry name" value="Histidine--tRNA ligase"/>
    <property type="match status" value="1"/>
</dbReference>
<feature type="binding site" evidence="12">
    <location>
        <position position="130"/>
    </location>
    <ligand>
        <name>L-histidine</name>
        <dbReference type="ChEBI" id="CHEBI:57595"/>
    </ligand>
</feature>
<evidence type="ECO:0000256" key="4">
    <source>
        <dbReference type="ARBA" id="ARBA00022490"/>
    </source>
</evidence>
<evidence type="ECO:0000256" key="11">
    <source>
        <dbReference type="HAMAP-Rule" id="MF_00127"/>
    </source>
</evidence>
<dbReference type="CDD" id="cd00773">
    <property type="entry name" value="HisRS-like_core"/>
    <property type="match status" value="1"/>
</dbReference>
<feature type="binding site" evidence="12">
    <location>
        <position position="116"/>
    </location>
    <ligand>
        <name>L-histidine</name>
        <dbReference type="ChEBI" id="CHEBI:57595"/>
    </ligand>
</feature>
<proteinExistence type="inferred from homology"/>
<dbReference type="InterPro" id="IPR041715">
    <property type="entry name" value="HisRS-like_core"/>
</dbReference>
<dbReference type="PIRSF" id="PIRSF001549">
    <property type="entry name" value="His-tRNA_synth"/>
    <property type="match status" value="1"/>
</dbReference>
<comment type="subunit">
    <text evidence="3 11">Homodimer.</text>
</comment>
<dbReference type="Gene3D" id="3.40.50.800">
    <property type="entry name" value="Anticodon-binding domain"/>
    <property type="match status" value="1"/>
</dbReference>
<dbReference type="InterPro" id="IPR004516">
    <property type="entry name" value="HisRS/HisZ"/>
</dbReference>
<accession>A0A8B6X6T4</accession>
<dbReference type="GO" id="GO:0004821">
    <property type="term" value="F:histidine-tRNA ligase activity"/>
    <property type="evidence" value="ECO:0007669"/>
    <property type="project" value="UniProtKB-UniRule"/>
</dbReference>
<feature type="binding site" evidence="12">
    <location>
        <begin position="265"/>
        <end position="266"/>
    </location>
    <ligand>
        <name>L-histidine</name>
        <dbReference type="ChEBI" id="CHEBI:57595"/>
    </ligand>
</feature>
<reference evidence="15" key="1">
    <citation type="submission" date="2025-08" db="UniProtKB">
        <authorList>
            <consortium name="RefSeq"/>
        </authorList>
    </citation>
    <scope>IDENTIFICATION</scope>
</reference>
<dbReference type="GO" id="GO:0005524">
    <property type="term" value="F:ATP binding"/>
    <property type="evidence" value="ECO:0007669"/>
    <property type="project" value="UniProtKB-UniRule"/>
</dbReference>
<dbReference type="AlphaFoldDB" id="A0A8B6X6T4"/>